<dbReference type="RefSeq" id="WP_087999880.1">
    <property type="nucleotide sequence ID" value="NZ_BMHB01000001.1"/>
</dbReference>
<feature type="transmembrane region" description="Helical" evidence="1">
    <location>
        <begin position="283"/>
        <end position="312"/>
    </location>
</feature>
<feature type="transmembrane region" description="Helical" evidence="1">
    <location>
        <begin position="176"/>
        <end position="198"/>
    </location>
</feature>
<feature type="transmembrane region" description="Helical" evidence="1">
    <location>
        <begin position="12"/>
        <end position="37"/>
    </location>
</feature>
<keyword evidence="1" id="KW-0812">Transmembrane</keyword>
<evidence type="ECO:0000256" key="1">
    <source>
        <dbReference type="SAM" id="Phobius"/>
    </source>
</evidence>
<keyword evidence="1" id="KW-1133">Transmembrane helix</keyword>
<gene>
    <name evidence="2" type="primary">yxjC</name>
    <name evidence="2" type="ORF">GCM10007380_26640</name>
</gene>
<accession>A0A8J3EZE1</accession>
<dbReference type="OrthoDB" id="86125at2"/>
<dbReference type="EMBL" id="BMHB01000001">
    <property type="protein sequence ID" value="GGI15172.1"/>
    <property type="molecule type" value="Genomic_DNA"/>
</dbReference>
<dbReference type="PANTHER" id="PTHR30354:SF7">
    <property type="entry name" value="BLL7963 PROTEIN"/>
    <property type="match status" value="1"/>
</dbReference>
<sequence>MEILIILLSLGLLMFVAYRGFSVILFAPICALFAVLLTEPSYVLPFFSNIFMEKMVGFIKLYFPVFLLGAIFGKIVEMSGIAESIAKTIINVVGAKRAILAIVLMGAILTYSGVSLFVAVFAIYPFAANLFREANIPKRLIPGTIALGAFTFTMDALPGTPQIQNVIPTTFFKTDIYAAPILGILGGIFVIAIGMWYLESRRKKAEKAGEGYLGFNGELAAANEPQVNNEEATSLTTNTSTVLSQVLAFVPLLLVGISNKFFVTSFPKWYPNGFDFKSIGLEAFGVVQIPAVVGIWSVECALIIGIFSAMIYGFKRIRKNLQTGINASIGGALLAAMNTGAEYGFGGVIAALPGFGVVSKGISTTFTDPLVNGAVTTTTLAGITGSASGGMGIALSAMSEKYVEAINKFNIPPEVMHRVISMSSGGMDTLPHNGAVITLLAVTGLTHRQSYKDIFAITIIKTVAVFFVIAVFKLTGLY</sequence>
<dbReference type="InterPro" id="IPR003474">
    <property type="entry name" value="Glcn_transporter"/>
</dbReference>
<name>A0A8J3EZE1_9BACI</name>
<dbReference type="AlphaFoldDB" id="A0A8J3EZE1"/>
<feature type="transmembrane region" description="Helical" evidence="1">
    <location>
        <begin position="242"/>
        <end position="263"/>
    </location>
</feature>
<dbReference type="GO" id="GO:0005886">
    <property type="term" value="C:plasma membrane"/>
    <property type="evidence" value="ECO:0007669"/>
    <property type="project" value="TreeGrafter"/>
</dbReference>
<comment type="caution">
    <text evidence="2">The sequence shown here is derived from an EMBL/GenBank/DDBJ whole genome shotgun (WGS) entry which is preliminary data.</text>
</comment>
<dbReference type="Proteomes" id="UP000626244">
    <property type="component" value="Unassembled WGS sequence"/>
</dbReference>
<reference evidence="3" key="1">
    <citation type="journal article" date="2019" name="Int. J. Syst. Evol. Microbiol.">
        <title>The Global Catalogue of Microorganisms (GCM) 10K type strain sequencing project: providing services to taxonomists for standard genome sequencing and annotation.</title>
        <authorList>
            <consortium name="The Broad Institute Genomics Platform"/>
            <consortium name="The Broad Institute Genome Sequencing Center for Infectious Disease"/>
            <person name="Wu L."/>
            <person name="Ma J."/>
        </authorList>
    </citation>
    <scope>NUCLEOTIDE SEQUENCE [LARGE SCALE GENOMIC DNA]</scope>
    <source>
        <strain evidence="3">CGMCC 1.14993</strain>
    </source>
</reference>
<feature type="transmembrane region" description="Helical" evidence="1">
    <location>
        <begin position="57"/>
        <end position="77"/>
    </location>
</feature>
<feature type="transmembrane region" description="Helical" evidence="1">
    <location>
        <begin position="98"/>
        <end position="124"/>
    </location>
</feature>
<protein>
    <submittedName>
        <fullName evidence="2">Putative transporter YxjC</fullName>
    </submittedName>
</protein>
<proteinExistence type="predicted"/>
<keyword evidence="1" id="KW-0472">Membrane</keyword>
<organism evidence="2 3">
    <name type="scientific">Gottfriedia solisilvae</name>
    <dbReference type="NCBI Taxonomy" id="1516104"/>
    <lineage>
        <taxon>Bacteria</taxon>
        <taxon>Bacillati</taxon>
        <taxon>Bacillota</taxon>
        <taxon>Bacilli</taxon>
        <taxon>Bacillales</taxon>
        <taxon>Bacillaceae</taxon>
        <taxon>Gottfriedia</taxon>
    </lineage>
</organism>
<dbReference type="PANTHER" id="PTHR30354">
    <property type="entry name" value="GNT FAMILY GLUCONATE TRANSPORTER"/>
    <property type="match status" value="1"/>
</dbReference>
<feature type="transmembrane region" description="Helical" evidence="1">
    <location>
        <begin position="454"/>
        <end position="472"/>
    </location>
</feature>
<dbReference type="GO" id="GO:0015128">
    <property type="term" value="F:gluconate transmembrane transporter activity"/>
    <property type="evidence" value="ECO:0007669"/>
    <property type="project" value="InterPro"/>
</dbReference>
<keyword evidence="3" id="KW-1185">Reference proteome</keyword>
<dbReference type="Pfam" id="PF02447">
    <property type="entry name" value="GntP_permease"/>
    <property type="match status" value="1"/>
</dbReference>
<evidence type="ECO:0000313" key="3">
    <source>
        <dbReference type="Proteomes" id="UP000626244"/>
    </source>
</evidence>
<evidence type="ECO:0000313" key="2">
    <source>
        <dbReference type="EMBL" id="GGI15172.1"/>
    </source>
</evidence>